<dbReference type="GO" id="GO:0004340">
    <property type="term" value="F:glucokinase activity"/>
    <property type="evidence" value="ECO:0007669"/>
    <property type="project" value="InterPro"/>
</dbReference>
<keyword evidence="2 4" id="KW-0418">Kinase</keyword>
<dbReference type="Gene3D" id="3.30.420.40">
    <property type="match status" value="1"/>
</dbReference>
<dbReference type="GO" id="GO:0005536">
    <property type="term" value="F:D-glucose binding"/>
    <property type="evidence" value="ECO:0007669"/>
    <property type="project" value="InterPro"/>
</dbReference>
<gene>
    <name evidence="4" type="ORF">SAMN05660330_01917</name>
</gene>
<dbReference type="InterPro" id="IPR043129">
    <property type="entry name" value="ATPase_NBD"/>
</dbReference>
<dbReference type="PANTHER" id="PTHR47363">
    <property type="entry name" value="GLUCOKINASE"/>
    <property type="match status" value="1"/>
</dbReference>
<evidence type="ECO:0000313" key="4">
    <source>
        <dbReference type="EMBL" id="SDP14179.1"/>
    </source>
</evidence>
<dbReference type="CDD" id="cd24008">
    <property type="entry name" value="ASKHA_NBD_GLK"/>
    <property type="match status" value="1"/>
</dbReference>
<proteinExistence type="inferred from homology"/>
<evidence type="ECO:0000313" key="5">
    <source>
        <dbReference type="Proteomes" id="UP000199073"/>
    </source>
</evidence>
<organism evidence="4 5">
    <name type="scientific">Desulforhopalus singaporensis</name>
    <dbReference type="NCBI Taxonomy" id="91360"/>
    <lineage>
        <taxon>Bacteria</taxon>
        <taxon>Pseudomonadati</taxon>
        <taxon>Thermodesulfobacteriota</taxon>
        <taxon>Desulfobulbia</taxon>
        <taxon>Desulfobulbales</taxon>
        <taxon>Desulfocapsaceae</taxon>
        <taxon>Desulforhopalus</taxon>
    </lineage>
</organism>
<dbReference type="STRING" id="91360.SAMN05660330_01917"/>
<dbReference type="Pfam" id="PF02685">
    <property type="entry name" value="Glucokinase"/>
    <property type="match status" value="1"/>
</dbReference>
<dbReference type="InterPro" id="IPR003836">
    <property type="entry name" value="Glucokinase"/>
</dbReference>
<dbReference type="GO" id="GO:0006096">
    <property type="term" value="P:glycolytic process"/>
    <property type="evidence" value="ECO:0007669"/>
    <property type="project" value="InterPro"/>
</dbReference>
<protein>
    <submittedName>
        <fullName evidence="4">Glucokinase</fullName>
    </submittedName>
</protein>
<dbReference type="AlphaFoldDB" id="A0A1H0QBV7"/>
<reference evidence="4 5" key="1">
    <citation type="submission" date="2016-10" db="EMBL/GenBank/DDBJ databases">
        <authorList>
            <person name="de Groot N.N."/>
        </authorList>
    </citation>
    <scope>NUCLEOTIDE SEQUENCE [LARGE SCALE GENOMIC DNA]</scope>
    <source>
        <strain evidence="4 5">DSM 12130</strain>
    </source>
</reference>
<dbReference type="SUPFAM" id="SSF53067">
    <property type="entry name" value="Actin-like ATPase domain"/>
    <property type="match status" value="1"/>
</dbReference>
<name>A0A1H0QBV7_9BACT</name>
<sequence>MVGDIGGSKSEFAIFSSDDPATPLDFRRYANSGFNSAEEVMEKYLSQCSHSPQTACLAVAGVVEAERAQMTNLDWHFDACALAARFSFAKVVLINDMTALASSLPLLDRNHQLMTLNSGSGKQGAVCGLVAPGTGLGEGLFVRLGQNSFFALGSEGGHGGFSPADKEQLELLQWLQQKVSPVSWEMVASGRGIPALFAYYTQHCGMAPSGRITRELAGGDDQTRIIIDGGVTGDRCPVCARVVELFLAIVGSEAGNLALKLNATGGIYLGGGILPRLVGRTSFAPLVTAFGAKGKMTELVARIPLYLILEKKAVLMGGANFVTGGQRG</sequence>
<keyword evidence="1" id="KW-0808">Transferase</keyword>
<dbReference type="Proteomes" id="UP000199073">
    <property type="component" value="Unassembled WGS sequence"/>
</dbReference>
<evidence type="ECO:0000256" key="2">
    <source>
        <dbReference type="ARBA" id="ARBA00022777"/>
    </source>
</evidence>
<keyword evidence="5" id="KW-1185">Reference proteome</keyword>
<dbReference type="PANTHER" id="PTHR47363:SF1">
    <property type="entry name" value="GLUCOKINASE"/>
    <property type="match status" value="1"/>
</dbReference>
<evidence type="ECO:0000256" key="1">
    <source>
        <dbReference type="ARBA" id="ARBA00022679"/>
    </source>
</evidence>
<evidence type="ECO:0000256" key="3">
    <source>
        <dbReference type="RuleBase" id="RU004046"/>
    </source>
</evidence>
<dbReference type="GO" id="GO:0005524">
    <property type="term" value="F:ATP binding"/>
    <property type="evidence" value="ECO:0007669"/>
    <property type="project" value="InterPro"/>
</dbReference>
<accession>A0A1H0QBV7</accession>
<comment type="similarity">
    <text evidence="3">Belongs to the bacterial glucokinase family.</text>
</comment>
<dbReference type="EMBL" id="FNJI01000011">
    <property type="protein sequence ID" value="SDP14179.1"/>
    <property type="molecule type" value="Genomic_DNA"/>
</dbReference>
<dbReference type="Gene3D" id="3.40.367.20">
    <property type="match status" value="1"/>
</dbReference>